<sequence>MSEDTTTFIGIADCHGLESFLPMEGNENNLGFMIMRASANRHRHALVYQLELNEFQEGMIKKALEAGAYIKACEMLHDPSFIDNVGVEQSMLPSWEMIPNPRLDPYSGRFHEDNEEEE</sequence>
<organism evidence="1">
    <name type="scientific">marine sediment metagenome</name>
    <dbReference type="NCBI Taxonomy" id="412755"/>
    <lineage>
        <taxon>unclassified sequences</taxon>
        <taxon>metagenomes</taxon>
        <taxon>ecological metagenomes</taxon>
    </lineage>
</organism>
<name>X1PI78_9ZZZZ</name>
<accession>X1PI78</accession>
<evidence type="ECO:0000313" key="1">
    <source>
        <dbReference type="EMBL" id="GAI42226.1"/>
    </source>
</evidence>
<reference evidence="1" key="1">
    <citation type="journal article" date="2014" name="Front. Microbiol.">
        <title>High frequency of phylogenetically diverse reductive dehalogenase-homologous genes in deep subseafloor sedimentary metagenomes.</title>
        <authorList>
            <person name="Kawai M."/>
            <person name="Futagami T."/>
            <person name="Toyoda A."/>
            <person name="Takaki Y."/>
            <person name="Nishi S."/>
            <person name="Hori S."/>
            <person name="Arai W."/>
            <person name="Tsubouchi T."/>
            <person name="Morono Y."/>
            <person name="Uchiyama I."/>
            <person name="Ito T."/>
            <person name="Fujiyama A."/>
            <person name="Inagaki F."/>
            <person name="Takami H."/>
        </authorList>
    </citation>
    <scope>NUCLEOTIDE SEQUENCE</scope>
    <source>
        <strain evidence="1">Expedition CK06-06</strain>
    </source>
</reference>
<dbReference type="EMBL" id="BARV01026550">
    <property type="protein sequence ID" value="GAI42226.1"/>
    <property type="molecule type" value="Genomic_DNA"/>
</dbReference>
<proteinExistence type="predicted"/>
<protein>
    <submittedName>
        <fullName evidence="1">Uncharacterized protein</fullName>
    </submittedName>
</protein>
<dbReference type="AlphaFoldDB" id="X1PI78"/>
<gene>
    <name evidence="1" type="ORF">S06H3_42882</name>
</gene>
<comment type="caution">
    <text evidence="1">The sequence shown here is derived from an EMBL/GenBank/DDBJ whole genome shotgun (WGS) entry which is preliminary data.</text>
</comment>